<keyword evidence="2" id="KW-1185">Reference proteome</keyword>
<organism evidence="1 2">
    <name type="scientific">Gordonia phage Yvonnetastic</name>
    <dbReference type="NCBI Taxonomy" id="1821566"/>
    <lineage>
        <taxon>Viruses</taxon>
        <taxon>Duplodnaviria</taxon>
        <taxon>Heunggongvirae</taxon>
        <taxon>Uroviricota</taxon>
        <taxon>Caudoviricetes</taxon>
        <taxon>Yvonnevirus</taxon>
        <taxon>Yvonnevirus yvonnetastic</taxon>
        <taxon>Gordonia virus Yvonnetastic</taxon>
    </lineage>
</organism>
<accession>A0A142K946</accession>
<dbReference type="Proteomes" id="UP000201371">
    <property type="component" value="Segment"/>
</dbReference>
<dbReference type="GeneID" id="29125047"/>
<protein>
    <submittedName>
        <fullName evidence="1">Uncharacterized protein</fullName>
    </submittedName>
</protein>
<proteinExistence type="predicted"/>
<name>A0A142K946_9CAUD</name>
<reference evidence="2" key="1">
    <citation type="submission" date="2016-03" db="EMBL/GenBank/DDBJ databases">
        <authorList>
            <person name="Ploux O."/>
        </authorList>
    </citation>
    <scope>NUCLEOTIDE SEQUENCE [LARGE SCALE GENOMIC DNA]</scope>
</reference>
<dbReference type="RefSeq" id="YP_009301139.1">
    <property type="nucleotide sequence ID" value="NC_031230.1"/>
</dbReference>
<dbReference type="KEGG" id="vg:29125047"/>
<gene>
    <name evidence="1" type="primary">85</name>
    <name evidence="1" type="ORF">SEA_YVONNETASTIC_85</name>
</gene>
<evidence type="ECO:0000313" key="2">
    <source>
        <dbReference type="Proteomes" id="UP000201371"/>
    </source>
</evidence>
<evidence type="ECO:0000313" key="1">
    <source>
        <dbReference type="EMBL" id="AMS02629.1"/>
    </source>
</evidence>
<dbReference type="EMBL" id="KU963248">
    <property type="protein sequence ID" value="AMS02629.1"/>
    <property type="molecule type" value="Genomic_DNA"/>
</dbReference>
<sequence length="81" mass="9173">MTDLPPSLGTSSDDYCCVCWGCKWEDHEHTCSLTKEQRWANEQYWQDSIEDLTNGTGEPCLTCGLTGGWHTGECADRRENL</sequence>